<organism evidence="2 3">
    <name type="scientific">Orchesella dallaii</name>
    <dbReference type="NCBI Taxonomy" id="48710"/>
    <lineage>
        <taxon>Eukaryota</taxon>
        <taxon>Metazoa</taxon>
        <taxon>Ecdysozoa</taxon>
        <taxon>Arthropoda</taxon>
        <taxon>Hexapoda</taxon>
        <taxon>Collembola</taxon>
        <taxon>Entomobryomorpha</taxon>
        <taxon>Entomobryoidea</taxon>
        <taxon>Orchesellidae</taxon>
        <taxon>Orchesellinae</taxon>
        <taxon>Orchesella</taxon>
    </lineage>
</organism>
<evidence type="ECO:0000313" key="2">
    <source>
        <dbReference type="EMBL" id="CAL8145111.1"/>
    </source>
</evidence>
<keyword evidence="3" id="KW-1185">Reference proteome</keyword>
<sequence>MSEGCKIHSITRGILPVTFHQVLGRDFCSVADLRQLLHRLEDARHTFGKDSNYFEMLNQSSTKTSIMKKQMELNKEMMSKFTTVVSGNALQSSSKPPTPPHSRRPFV</sequence>
<dbReference type="Proteomes" id="UP001642540">
    <property type="component" value="Unassembled WGS sequence"/>
</dbReference>
<dbReference type="EMBL" id="CAXLJM020000163">
    <property type="protein sequence ID" value="CAL8145111.1"/>
    <property type="molecule type" value="Genomic_DNA"/>
</dbReference>
<evidence type="ECO:0000313" key="3">
    <source>
        <dbReference type="Proteomes" id="UP001642540"/>
    </source>
</evidence>
<accession>A0ABP1S7T7</accession>
<name>A0ABP1S7T7_9HEXA</name>
<evidence type="ECO:0000256" key="1">
    <source>
        <dbReference type="SAM" id="MobiDB-lite"/>
    </source>
</evidence>
<comment type="caution">
    <text evidence="2">The sequence shown here is derived from an EMBL/GenBank/DDBJ whole genome shotgun (WGS) entry which is preliminary data.</text>
</comment>
<feature type="compositionally biased region" description="Polar residues" evidence="1">
    <location>
        <begin position="86"/>
        <end position="95"/>
    </location>
</feature>
<protein>
    <submittedName>
        <fullName evidence="2">Uncharacterized protein</fullName>
    </submittedName>
</protein>
<reference evidence="2 3" key="1">
    <citation type="submission" date="2024-08" db="EMBL/GenBank/DDBJ databases">
        <authorList>
            <person name="Cucini C."/>
            <person name="Frati F."/>
        </authorList>
    </citation>
    <scope>NUCLEOTIDE SEQUENCE [LARGE SCALE GENOMIC DNA]</scope>
</reference>
<feature type="region of interest" description="Disordered" evidence="1">
    <location>
        <begin position="86"/>
        <end position="107"/>
    </location>
</feature>
<proteinExistence type="predicted"/>
<gene>
    <name evidence="2" type="ORF">ODALV1_LOCUS30397</name>
</gene>